<comment type="caution">
    <text evidence="3">The sequence shown here is derived from an EMBL/GenBank/DDBJ whole genome shotgun (WGS) entry which is preliminary data.</text>
</comment>
<dbReference type="Pfam" id="PF00144">
    <property type="entry name" value="Beta-lactamase"/>
    <property type="match status" value="1"/>
</dbReference>
<accession>A0A9W8J706</accession>
<dbReference type="Gene3D" id="3.40.710.10">
    <property type="entry name" value="DD-peptidase/beta-lactamase superfamily"/>
    <property type="match status" value="1"/>
</dbReference>
<reference evidence="3" key="1">
    <citation type="submission" date="2022-06" db="EMBL/GenBank/DDBJ databases">
        <title>Genome Sequence of Candolleomyces eurysporus.</title>
        <authorList>
            <person name="Buettner E."/>
        </authorList>
    </citation>
    <scope>NUCLEOTIDE SEQUENCE</scope>
    <source>
        <strain evidence="3">VTCC 930004</strain>
    </source>
</reference>
<feature type="domain" description="Beta-lactamase-related" evidence="2">
    <location>
        <begin position="36"/>
        <end position="418"/>
    </location>
</feature>
<dbReference type="PANTHER" id="PTHR22935">
    <property type="entry name" value="PENICILLIN-BINDING PROTEIN"/>
    <property type="match status" value="1"/>
</dbReference>
<evidence type="ECO:0000313" key="4">
    <source>
        <dbReference type="Proteomes" id="UP001140091"/>
    </source>
</evidence>
<keyword evidence="4" id="KW-1185">Reference proteome</keyword>
<dbReference type="PANTHER" id="PTHR22935:SF95">
    <property type="entry name" value="BETA-LACTAMASE-LIKE 1-RELATED"/>
    <property type="match status" value="1"/>
</dbReference>
<proteinExistence type="inferred from homology"/>
<organism evidence="3 4">
    <name type="scientific">Candolleomyces eurysporus</name>
    <dbReference type="NCBI Taxonomy" id="2828524"/>
    <lineage>
        <taxon>Eukaryota</taxon>
        <taxon>Fungi</taxon>
        <taxon>Dikarya</taxon>
        <taxon>Basidiomycota</taxon>
        <taxon>Agaricomycotina</taxon>
        <taxon>Agaricomycetes</taxon>
        <taxon>Agaricomycetidae</taxon>
        <taxon>Agaricales</taxon>
        <taxon>Agaricineae</taxon>
        <taxon>Psathyrellaceae</taxon>
        <taxon>Candolleomyces</taxon>
    </lineage>
</organism>
<name>A0A9W8J706_9AGAR</name>
<dbReference type="OrthoDB" id="428260at2759"/>
<gene>
    <name evidence="3" type="ORF">H1R20_g7705</name>
</gene>
<comment type="similarity">
    <text evidence="1">Belongs to the beta-lactamase family.</text>
</comment>
<dbReference type="EMBL" id="JANBPK010000876">
    <property type="protein sequence ID" value="KAJ2929397.1"/>
    <property type="molecule type" value="Genomic_DNA"/>
</dbReference>
<dbReference type="InterPro" id="IPR051478">
    <property type="entry name" value="Beta-lactamase-like_AB/R"/>
</dbReference>
<evidence type="ECO:0000256" key="1">
    <source>
        <dbReference type="ARBA" id="ARBA00038473"/>
    </source>
</evidence>
<feature type="non-terminal residue" evidence="3">
    <location>
        <position position="564"/>
    </location>
</feature>
<evidence type="ECO:0000313" key="3">
    <source>
        <dbReference type="EMBL" id="KAJ2929397.1"/>
    </source>
</evidence>
<dbReference type="AlphaFoldDB" id="A0A9W8J706"/>
<dbReference type="SUPFAM" id="SSF56601">
    <property type="entry name" value="beta-lactamase/transpeptidase-like"/>
    <property type="match status" value="1"/>
</dbReference>
<protein>
    <recommendedName>
        <fullName evidence="2">Beta-lactamase-related domain-containing protein</fullName>
    </recommendedName>
</protein>
<dbReference type="Proteomes" id="UP001140091">
    <property type="component" value="Unassembled WGS sequence"/>
</dbReference>
<dbReference type="InterPro" id="IPR001466">
    <property type="entry name" value="Beta-lactam-related"/>
</dbReference>
<sequence>MSRRKSIVAISAALILTFTLCSILVPTPRKAAENLRKHFSARTSQADIDSLAIAVVTPAGVVFEEAYGILKANDTSGKQYVVDRNSIYRIASVTKVFTVFETLLLRERGFLDFDDPVEKYVSEFSPPSPSYGWSDYLSDRSKDHAGFGKHPNLKKSSRITLRQLASHTAGLGRDYPLINLPKWPTSEGWPPPSPIRNTTFENVLGSINRFPSVNLPYLYPIYSNVGFDMLGLANVGANLKAGKHRRLGSQPKTHKELVKRDIFDAFGLNSSFYRVPEDEELKAHIAIPAQNSDWADSVLGDVDDAAGGQYSSLSDLAKFMHLLLSPNPPKDYAFLPSLVREWLRPLHIWPDGTEAVGAPWEIDYLYLPPWYQKQTRVPIYWKLGNLPGYHSAIGLNQEYGYGIVILVTGKYENTRELGRQALNILQPAFRKVLEDQVREAYTGEWEVASGGNSTGTAFVGLSYGQLVMPRLVVDGVDVLRAVQEANTESPFPFPKAVPLWSTGRIDEFRLAFGRAGGISGCLPYWASVDFGLTSRGASVDLVYWEKGELVYPSAGVRFKRKRQY</sequence>
<dbReference type="InterPro" id="IPR012338">
    <property type="entry name" value="Beta-lactam/transpept-like"/>
</dbReference>
<evidence type="ECO:0000259" key="2">
    <source>
        <dbReference type="Pfam" id="PF00144"/>
    </source>
</evidence>